<name>G0A0B2_METMM</name>
<evidence type="ECO:0000256" key="13">
    <source>
        <dbReference type="NCBIfam" id="TIGR03499"/>
    </source>
</evidence>
<dbReference type="GO" id="GO:0003924">
    <property type="term" value="F:GTPase activity"/>
    <property type="evidence" value="ECO:0007669"/>
    <property type="project" value="UniProtKB-UniRule"/>
</dbReference>
<dbReference type="InterPro" id="IPR000897">
    <property type="entry name" value="SRP54_GTPase_dom"/>
</dbReference>
<dbReference type="eggNOG" id="COG1419">
    <property type="taxonomic scope" value="Bacteria"/>
</dbReference>
<dbReference type="GO" id="GO:0005047">
    <property type="term" value="F:signal recognition particle binding"/>
    <property type="evidence" value="ECO:0007669"/>
    <property type="project" value="TreeGrafter"/>
</dbReference>
<dbReference type="GO" id="GO:0006614">
    <property type="term" value="P:SRP-dependent cotranslational protein targeting to membrane"/>
    <property type="evidence" value="ECO:0007669"/>
    <property type="project" value="UniProtKB-UniRule"/>
</dbReference>
<dbReference type="AlphaFoldDB" id="G0A0B2"/>
<evidence type="ECO:0000256" key="11">
    <source>
        <dbReference type="ARBA" id="ARBA00023225"/>
    </source>
</evidence>
<keyword evidence="16" id="KW-0282">Flagellum</keyword>
<evidence type="ECO:0000256" key="12">
    <source>
        <dbReference type="ARBA" id="ARBA00025337"/>
    </source>
</evidence>
<dbReference type="STRING" id="857087.Metme_4065"/>
<dbReference type="Gene3D" id="3.40.50.300">
    <property type="entry name" value="P-loop containing nucleotide triphosphate hydrolases"/>
    <property type="match status" value="1"/>
</dbReference>
<dbReference type="InterPro" id="IPR027417">
    <property type="entry name" value="P-loop_NTPase"/>
</dbReference>
<dbReference type="RefSeq" id="WP_013820634.1">
    <property type="nucleotide sequence ID" value="NC_015572.1"/>
</dbReference>
<reference evidence="16 17" key="1">
    <citation type="journal article" date="2011" name="J. Bacteriol.">
        <title>Complete Genome Sequence of the Aerobic Marine Methanotroph Methylomonas methanica MC09.</title>
        <authorList>
            <person name="Boden R."/>
            <person name="Cunliffe M."/>
            <person name="Scanlan J."/>
            <person name="Moussard H."/>
            <person name="Kits K.D."/>
            <person name="Klotz M.G."/>
            <person name="Jetten M.S."/>
            <person name="Vuilleumier S."/>
            <person name="Han J."/>
            <person name="Peters L."/>
            <person name="Mikhailova N."/>
            <person name="Teshima H."/>
            <person name="Tapia R."/>
            <person name="Kyrpides N."/>
            <person name="Ivanova N."/>
            <person name="Pagani I."/>
            <person name="Cheng J.F."/>
            <person name="Goodwin L."/>
            <person name="Han C."/>
            <person name="Hauser L."/>
            <person name="Land M.L."/>
            <person name="Lapidus A."/>
            <person name="Lucas S."/>
            <person name="Pitluck S."/>
            <person name="Woyke T."/>
            <person name="Stein L."/>
            <person name="Murrell J.C."/>
        </authorList>
    </citation>
    <scope>NUCLEOTIDE SEQUENCE [LARGE SCALE GENOMIC DNA]</scope>
    <source>
        <strain evidence="16 17">MC09</strain>
    </source>
</reference>
<accession>G0A0B2</accession>
<dbReference type="GO" id="GO:0044781">
    <property type="term" value="P:bacterial-type flagellum organization"/>
    <property type="evidence" value="ECO:0007669"/>
    <property type="project" value="UniProtKB-UniRule"/>
</dbReference>
<sequence>MKIKRFFAADIRQAMRMVKEELGADAVIMSNRSVDGGVEIVAARDFDEEVIHKNLKQKQEEELIAKRLKKYDLPEFSGDEKPAHLVSSARKKGNEVENPLRRNLDQYIGYAEKVQLGNANAQKISEKLKVAEKVAEKPAWAANTNIVRKPAVAETPKPVQIASSDKFMEEMRKEMKDMRALLDTKLSGISHLPLPGEQSLRQELQDRLLDCGFSKNLAGKITNRLGSHKQFDIALAKSQEMLARVVPIADDRLLEQGGIAALVGSTGVGKTTTIAKLAAQFMLKHGSRQIALITTDNYRIGAHEQINTYGKILDVPVRVAGDADELRQHIDSLSDKRLILIDTAGMSQRDLRLAEQIKTLQHGDLPIQSYLVMSATTQYKAALEIMDAFRILEPQATILTKFDEAVTKATALSALIERRMPLSFITDGQQVPEDIYLPDADVLIQQCLLQDDGEQYTDSMNYEQWMAESHA</sequence>
<keyword evidence="7" id="KW-1005">Bacterial flagellum biogenesis</keyword>
<evidence type="ECO:0000313" key="16">
    <source>
        <dbReference type="EMBL" id="AEG02418.1"/>
    </source>
</evidence>
<keyword evidence="9" id="KW-0342">GTP-binding</keyword>
<feature type="domain" description="SRP54-type proteins GTP-binding" evidence="15">
    <location>
        <begin position="257"/>
        <end position="449"/>
    </location>
</feature>
<dbReference type="FunFam" id="3.40.50.300:FF:000695">
    <property type="entry name" value="Flagellar biosynthesis regulator FlhF"/>
    <property type="match status" value="1"/>
</dbReference>
<evidence type="ECO:0000259" key="14">
    <source>
        <dbReference type="SMART" id="SM00382"/>
    </source>
</evidence>
<keyword evidence="8" id="KW-0653">Protein transport</keyword>
<comment type="similarity">
    <text evidence="2">Belongs to the GTP-binding SRP family.</text>
</comment>
<evidence type="ECO:0000256" key="1">
    <source>
        <dbReference type="ARBA" id="ARBA00004413"/>
    </source>
</evidence>
<evidence type="ECO:0000256" key="9">
    <source>
        <dbReference type="ARBA" id="ARBA00023134"/>
    </source>
</evidence>
<dbReference type="GO" id="GO:0005886">
    <property type="term" value="C:plasma membrane"/>
    <property type="evidence" value="ECO:0007669"/>
    <property type="project" value="UniProtKB-SubCell"/>
</dbReference>
<keyword evidence="10" id="KW-0472">Membrane</keyword>
<dbReference type="InterPro" id="IPR047040">
    <property type="entry name" value="FlhF__GTPase_dom"/>
</dbReference>
<reference key="2">
    <citation type="submission" date="2011-05" db="EMBL/GenBank/DDBJ databases">
        <title>Complete genome sequence of the aerobic marine methanotroph Methylomonas methanica MC09.</title>
        <authorList>
            <person name="Boden R."/>
            <person name="Cunliffe M."/>
            <person name="Scanlan J."/>
            <person name="Moussard H."/>
            <person name="Kits K.D."/>
            <person name="Klotz M."/>
            <person name="Jetten M."/>
            <person name="Vuilleumier S."/>
            <person name="Han J."/>
            <person name="Peters L."/>
            <person name="Mikhailova N."/>
            <person name="Teshima H."/>
            <person name="Tapia R."/>
            <person name="Kyrpides N."/>
            <person name="Ivanova N."/>
            <person name="Pagani I."/>
            <person name="Cheng J.-F."/>
            <person name="Goodwin L."/>
            <person name="Han C."/>
            <person name="Hauser L."/>
            <person name="Land M."/>
            <person name="Lapidus A."/>
            <person name="Lucas S."/>
            <person name="Pitluck S."/>
            <person name="Woyke T."/>
            <person name="Stein L.Y."/>
            <person name="Murrell C."/>
        </authorList>
    </citation>
    <scope>NUCLEOTIDE SEQUENCE</scope>
    <source>
        <strain>MC09</strain>
    </source>
</reference>
<dbReference type="SUPFAM" id="SSF52540">
    <property type="entry name" value="P-loop containing nucleoside triphosphate hydrolases"/>
    <property type="match status" value="1"/>
</dbReference>
<organism evidence="16 17">
    <name type="scientific">Methylomonas methanica (strain DSM 25384 / MC09)</name>
    <dbReference type="NCBI Taxonomy" id="857087"/>
    <lineage>
        <taxon>Bacteria</taxon>
        <taxon>Pseudomonadati</taxon>
        <taxon>Pseudomonadota</taxon>
        <taxon>Gammaproteobacteria</taxon>
        <taxon>Methylococcales</taxon>
        <taxon>Methylococcaceae</taxon>
        <taxon>Methylomonas</taxon>
    </lineage>
</organism>
<evidence type="ECO:0000259" key="15">
    <source>
        <dbReference type="SMART" id="SM00962"/>
    </source>
</evidence>
<evidence type="ECO:0000256" key="4">
    <source>
        <dbReference type="ARBA" id="ARBA00022448"/>
    </source>
</evidence>
<keyword evidence="5" id="KW-1003">Cell membrane</keyword>
<evidence type="ECO:0000256" key="5">
    <source>
        <dbReference type="ARBA" id="ARBA00022475"/>
    </source>
</evidence>
<dbReference type="KEGG" id="mmt:Metme_4065"/>
<reference evidence="17" key="3">
    <citation type="submission" date="2011-05" db="EMBL/GenBank/DDBJ databases">
        <title>Complete sequence of Methylomonas methanica MC09.</title>
        <authorList>
            <consortium name="US DOE Joint Genome Institute"/>
            <person name="Lucas S."/>
            <person name="Han J."/>
            <person name="Lapidus A."/>
            <person name="Cheng J.-F."/>
            <person name="Goodwin L."/>
            <person name="Pitluck S."/>
            <person name="Peters L."/>
            <person name="Mikhailova N."/>
            <person name="Teshima H."/>
            <person name="Han C."/>
            <person name="Tapia R."/>
            <person name="Land M."/>
            <person name="Hauser L."/>
            <person name="Kyrpides N."/>
            <person name="Ivanova N."/>
            <person name="Pagani I."/>
            <person name="Stein L."/>
            <person name="Woyke T."/>
        </authorList>
    </citation>
    <scope>NUCLEOTIDE SEQUENCE [LARGE SCALE GENOMIC DNA]</scope>
    <source>
        <strain evidence="17">MC09</strain>
    </source>
</reference>
<evidence type="ECO:0000256" key="10">
    <source>
        <dbReference type="ARBA" id="ARBA00023136"/>
    </source>
</evidence>
<dbReference type="GO" id="GO:0005525">
    <property type="term" value="F:GTP binding"/>
    <property type="evidence" value="ECO:0007669"/>
    <property type="project" value="UniProtKB-UniRule"/>
</dbReference>
<dbReference type="HOGENOM" id="CLU_009301_11_5_6"/>
<dbReference type="PANTHER" id="PTHR43134">
    <property type="entry name" value="SIGNAL RECOGNITION PARTICLE RECEPTOR SUBUNIT ALPHA"/>
    <property type="match status" value="1"/>
</dbReference>
<dbReference type="InterPro" id="IPR020006">
    <property type="entry name" value="FlhF"/>
</dbReference>
<dbReference type="SMART" id="SM00962">
    <property type="entry name" value="SRP54"/>
    <property type="match status" value="1"/>
</dbReference>
<keyword evidence="16" id="KW-0966">Cell projection</keyword>
<dbReference type="OrthoDB" id="9778554at2"/>
<keyword evidence="17" id="KW-1185">Reference proteome</keyword>
<comment type="subcellular location">
    <subcellularLocation>
        <location evidence="1">Cell membrane</location>
        <topology evidence="1">Peripheral membrane protein</topology>
        <orientation evidence="1">Cytoplasmic side</orientation>
    </subcellularLocation>
</comment>
<dbReference type="Proteomes" id="UP000008888">
    <property type="component" value="Chromosome"/>
</dbReference>
<dbReference type="CDD" id="cd17873">
    <property type="entry name" value="FlhF"/>
    <property type="match status" value="1"/>
</dbReference>
<evidence type="ECO:0000313" key="17">
    <source>
        <dbReference type="Proteomes" id="UP000008888"/>
    </source>
</evidence>
<dbReference type="Gene3D" id="1.20.120.1380">
    <property type="entry name" value="Flagellar FlhF biosynthesis protein, N domain"/>
    <property type="match status" value="1"/>
</dbReference>
<dbReference type="InterPro" id="IPR003593">
    <property type="entry name" value="AAA+_ATPase"/>
</dbReference>
<keyword evidence="4" id="KW-0813">Transport</keyword>
<evidence type="ECO:0000256" key="6">
    <source>
        <dbReference type="ARBA" id="ARBA00022741"/>
    </source>
</evidence>
<keyword evidence="16" id="KW-0969">Cilium</keyword>
<comment type="function">
    <text evidence="12">Necessary for flagellar biosynthesis. May be involved in translocation of the flagellum.</text>
</comment>
<dbReference type="Pfam" id="PF00448">
    <property type="entry name" value="SRP54"/>
    <property type="match status" value="1"/>
</dbReference>
<keyword evidence="6" id="KW-0547">Nucleotide-binding</keyword>
<evidence type="ECO:0000256" key="8">
    <source>
        <dbReference type="ARBA" id="ARBA00022927"/>
    </source>
</evidence>
<gene>
    <name evidence="16" type="ordered locus">Metme_4065</name>
</gene>
<dbReference type="PANTHER" id="PTHR43134:SF3">
    <property type="entry name" value="FLAGELLAR BIOSYNTHESIS PROTEIN FLHF"/>
    <property type="match status" value="1"/>
</dbReference>
<protein>
    <recommendedName>
        <fullName evidence="3 13">Flagellar biosynthesis protein FlhF</fullName>
    </recommendedName>
</protein>
<dbReference type="GO" id="GO:0015031">
    <property type="term" value="P:protein transport"/>
    <property type="evidence" value="ECO:0007669"/>
    <property type="project" value="UniProtKB-KW"/>
</dbReference>
<keyword evidence="11" id="KW-1006">Bacterial flagellum protein export</keyword>
<proteinExistence type="inferred from homology"/>
<evidence type="ECO:0000256" key="3">
    <source>
        <dbReference type="ARBA" id="ARBA00014919"/>
    </source>
</evidence>
<dbReference type="SMART" id="SM00382">
    <property type="entry name" value="AAA"/>
    <property type="match status" value="1"/>
</dbReference>
<evidence type="ECO:0000256" key="7">
    <source>
        <dbReference type="ARBA" id="ARBA00022795"/>
    </source>
</evidence>
<evidence type="ECO:0000256" key="2">
    <source>
        <dbReference type="ARBA" id="ARBA00008531"/>
    </source>
</evidence>
<dbReference type="NCBIfam" id="TIGR03499">
    <property type="entry name" value="FlhF"/>
    <property type="match status" value="1"/>
</dbReference>
<feature type="domain" description="AAA+ ATPase" evidence="14">
    <location>
        <begin position="256"/>
        <end position="397"/>
    </location>
</feature>
<dbReference type="EMBL" id="CP002738">
    <property type="protein sequence ID" value="AEG02418.1"/>
    <property type="molecule type" value="Genomic_DNA"/>
</dbReference>